<protein>
    <submittedName>
        <fullName evidence="1">Kallikrein-6</fullName>
    </submittedName>
</protein>
<keyword evidence="2" id="KW-1185">Reference proteome</keyword>
<dbReference type="EMBL" id="QTSX02004324">
    <property type="protein sequence ID" value="KAJ9065792.1"/>
    <property type="molecule type" value="Genomic_DNA"/>
</dbReference>
<reference evidence="1" key="1">
    <citation type="submission" date="2022-04" db="EMBL/GenBank/DDBJ databases">
        <title>Genome of the entomopathogenic fungus Entomophthora muscae.</title>
        <authorList>
            <person name="Elya C."/>
            <person name="Lovett B.R."/>
            <person name="Lee E."/>
            <person name="Macias A.M."/>
            <person name="Hajek A.E."/>
            <person name="De Bivort B.L."/>
            <person name="Kasson M.T."/>
            <person name="De Fine Licht H.H."/>
            <person name="Stajich J.E."/>
        </authorList>
    </citation>
    <scope>NUCLEOTIDE SEQUENCE</scope>
    <source>
        <strain evidence="1">Berkeley</strain>
    </source>
</reference>
<gene>
    <name evidence="1" type="primary">KLK6_1</name>
    <name evidence="1" type="ORF">DSO57_1016002</name>
</gene>
<dbReference type="Proteomes" id="UP001165960">
    <property type="component" value="Unassembled WGS sequence"/>
</dbReference>
<sequence>MNKIRLIAAALGVTALESSDLKRKHVKDLKYLDMAAGIYHRNMLVCGGILINGINILTWARCFGGSTVDYQAVIFPNYKPVPKYFPLLSLNFDPKVLGSSPTLAIARIENHLKGETSITLGQDLDLNFAFNFIHWDRTDDGWGHAKAPINSVIKLVSHSECRNQYRKDTLDEGDLCPQYERNGNRVCSLDPGSPVLDGDVLVAISTWSYGCNLLDYPSSFTPIKPFSEWINEITSIPVEYQMVINEYFQ</sequence>
<organism evidence="1 2">
    <name type="scientific">Entomophthora muscae</name>
    <dbReference type="NCBI Taxonomy" id="34485"/>
    <lineage>
        <taxon>Eukaryota</taxon>
        <taxon>Fungi</taxon>
        <taxon>Fungi incertae sedis</taxon>
        <taxon>Zoopagomycota</taxon>
        <taxon>Entomophthoromycotina</taxon>
        <taxon>Entomophthoromycetes</taxon>
        <taxon>Entomophthorales</taxon>
        <taxon>Entomophthoraceae</taxon>
        <taxon>Entomophthora</taxon>
    </lineage>
</organism>
<accession>A0ACC2SUK2</accession>
<name>A0ACC2SUK2_9FUNG</name>
<comment type="caution">
    <text evidence="1">The sequence shown here is derived from an EMBL/GenBank/DDBJ whole genome shotgun (WGS) entry which is preliminary data.</text>
</comment>
<proteinExistence type="predicted"/>
<evidence type="ECO:0000313" key="1">
    <source>
        <dbReference type="EMBL" id="KAJ9065792.1"/>
    </source>
</evidence>
<evidence type="ECO:0000313" key="2">
    <source>
        <dbReference type="Proteomes" id="UP001165960"/>
    </source>
</evidence>